<dbReference type="InterPro" id="IPR000868">
    <property type="entry name" value="Isochorismatase-like_dom"/>
</dbReference>
<evidence type="ECO:0000313" key="3">
    <source>
        <dbReference type="Proteomes" id="UP000501518"/>
    </source>
</evidence>
<dbReference type="SUPFAM" id="SSF52499">
    <property type="entry name" value="Isochorismatase-like hydrolases"/>
    <property type="match status" value="1"/>
</dbReference>
<organism evidence="2 3">
    <name type="scientific">Brevibacterium luteolum</name>
    <dbReference type="NCBI Taxonomy" id="199591"/>
    <lineage>
        <taxon>Bacteria</taxon>
        <taxon>Bacillati</taxon>
        <taxon>Actinomycetota</taxon>
        <taxon>Actinomycetes</taxon>
        <taxon>Micrococcales</taxon>
        <taxon>Brevibacteriaceae</taxon>
        <taxon>Brevibacterium</taxon>
    </lineage>
</organism>
<feature type="domain" description="Isochorismatase-like" evidence="1">
    <location>
        <begin position="63"/>
        <end position="149"/>
    </location>
</feature>
<dbReference type="AlphaFoldDB" id="A0A6G8KY28"/>
<dbReference type="EMBL" id="CP035810">
    <property type="protein sequence ID" value="QIN29523.1"/>
    <property type="molecule type" value="Genomic_DNA"/>
</dbReference>
<proteinExistence type="predicted"/>
<dbReference type="Pfam" id="PF00857">
    <property type="entry name" value="Isochorismatase"/>
    <property type="match status" value="1"/>
</dbReference>
<dbReference type="Proteomes" id="UP000501518">
    <property type="component" value="Chromosome"/>
</dbReference>
<protein>
    <submittedName>
        <fullName evidence="2">Isochorismatase family protein</fullName>
    </submittedName>
</protein>
<name>A0A6G8KY28_9MICO</name>
<accession>A0A6G8KY28</accession>
<dbReference type="InterPro" id="IPR036380">
    <property type="entry name" value="Isochorismatase-like_sf"/>
</dbReference>
<dbReference type="KEGG" id="blut:EW640_09720"/>
<reference evidence="2 3" key="1">
    <citation type="submission" date="2019-02" db="EMBL/GenBank/DDBJ databases">
        <title>Complete Genome Sequence and Methylome Analysis of Brevibacterium luteolum NEB1784.</title>
        <authorList>
            <person name="Fomenkov A."/>
            <person name="Roberts R.J."/>
        </authorList>
    </citation>
    <scope>NUCLEOTIDE SEQUENCE [LARGE SCALE GENOMIC DNA]</scope>
    <source>
        <strain evidence="2 3">NEB1784</strain>
    </source>
</reference>
<evidence type="ECO:0000313" key="2">
    <source>
        <dbReference type="EMBL" id="QIN29523.1"/>
    </source>
</evidence>
<dbReference type="Gene3D" id="3.40.50.850">
    <property type="entry name" value="Isochorismatase-like"/>
    <property type="match status" value="1"/>
</dbReference>
<evidence type="ECO:0000259" key="1">
    <source>
        <dbReference type="Pfam" id="PF00857"/>
    </source>
</evidence>
<gene>
    <name evidence="2" type="ORF">EW640_09720</name>
</gene>
<sequence>MTMLEAMDALMLMNTAGSGDALSEISAQLTEVLNRARVADGVVAYLCAPAPEAGAGSGADADSPAGGLGQTEDDLALSSEVADAFDGIDDLAAGLHDLAIDRLIIGGIDVDRSVYHTAMAGLACNFDVVVLKDGVIAADGQPVDWAETAAGDGAVLSDAAQTWLRM</sequence>